<dbReference type="Proteomes" id="UP000183469">
    <property type="component" value="Unassembled WGS sequence"/>
</dbReference>
<dbReference type="InterPro" id="IPR003439">
    <property type="entry name" value="ABC_transporter-like_ATP-bd"/>
</dbReference>
<dbReference type="GO" id="GO:0043190">
    <property type="term" value="C:ATP-binding cassette (ABC) transporter complex"/>
    <property type="evidence" value="ECO:0007669"/>
    <property type="project" value="InterPro"/>
</dbReference>
<dbReference type="InterPro" id="IPR003593">
    <property type="entry name" value="AAA+_ATPase"/>
</dbReference>
<protein>
    <submittedName>
        <fullName evidence="5">ABC transporter ATP-binding protein</fullName>
    </submittedName>
    <submittedName>
        <fullName evidence="7">Iron(III) transport system ATP-binding protein</fullName>
    </submittedName>
</protein>
<dbReference type="Pfam" id="PF00005">
    <property type="entry name" value="ABC_tran"/>
    <property type="match status" value="1"/>
</dbReference>
<evidence type="ECO:0000256" key="2">
    <source>
        <dbReference type="ARBA" id="ARBA00022741"/>
    </source>
</evidence>
<evidence type="ECO:0000313" key="9">
    <source>
        <dbReference type="Proteomes" id="UP000183469"/>
    </source>
</evidence>
<gene>
    <name evidence="5" type="ORF">E7203_07135</name>
    <name evidence="7" type="ORF">SAMN02910323_1139</name>
    <name evidence="6" type="ORF">SAMN05660648_01575</name>
</gene>
<reference evidence="7" key="2">
    <citation type="submission" date="2016-11" db="EMBL/GenBank/DDBJ databases">
        <authorList>
            <person name="Jaros S."/>
            <person name="Januszkiewicz K."/>
            <person name="Wedrychowicz H."/>
        </authorList>
    </citation>
    <scope>NUCLEOTIDE SEQUENCE [LARGE SCALE GENOMIC DNA]</scope>
    <source>
        <strain evidence="7">C3</strain>
    </source>
</reference>
<evidence type="ECO:0000259" key="4">
    <source>
        <dbReference type="PROSITE" id="PS50893"/>
    </source>
</evidence>
<keyword evidence="3 7" id="KW-0067">ATP-binding</keyword>
<sequence length="374" mass="41474">MSVAITADKVVKRYGDLTIIPQLSQNIKNGEFFTLLGPSGCGKTTLLRMIAGFNSIEGGQIRFNDQVINDIPAHKRNIGMVFQSYAIFPHLTVRENVEYGLKLRNMPKDEMKAKVDKILDVVQITEYQDRLPERLSGGQQQRVALARAIVIHPSVLLMDEPLSNLDAKLRVEMRSAIREVQKQVGITTVYVTHDQEEALAISDRIAVMKKGVIQQTASPHTIYTRPYNVFVATFIGHSNLFKGRIEESGGSKAVVFADGFVLPMNTLSEEGKIGDDVTIAVRPEEFSICGEGQGVKCTIKTKVFLGKYITYGLEFPEDMLVPDQPAIEFSQDLGHAERVLEIGDTVYLKPNAAKINVFRADGSKSLMEGVVENE</sequence>
<dbReference type="GO" id="GO:0005524">
    <property type="term" value="F:ATP binding"/>
    <property type="evidence" value="ECO:0007669"/>
    <property type="project" value="UniProtKB-KW"/>
</dbReference>
<dbReference type="GO" id="GO:0016887">
    <property type="term" value="F:ATP hydrolysis activity"/>
    <property type="evidence" value="ECO:0007669"/>
    <property type="project" value="InterPro"/>
</dbReference>
<evidence type="ECO:0000256" key="3">
    <source>
        <dbReference type="ARBA" id="ARBA00022840"/>
    </source>
</evidence>
<evidence type="ECO:0000313" key="6">
    <source>
        <dbReference type="EMBL" id="SEA01550.1"/>
    </source>
</evidence>
<dbReference type="GO" id="GO:0140359">
    <property type="term" value="F:ABC-type transporter activity"/>
    <property type="evidence" value="ECO:0007669"/>
    <property type="project" value="UniProtKB-ARBA"/>
</dbReference>
<keyword evidence="2" id="KW-0547">Nucleotide-binding</keyword>
<evidence type="ECO:0000313" key="8">
    <source>
        <dbReference type="Proteomes" id="UP000182958"/>
    </source>
</evidence>
<dbReference type="InterPro" id="IPR017871">
    <property type="entry name" value="ABC_transporter-like_CS"/>
</dbReference>
<feature type="domain" description="ABC transporter" evidence="4">
    <location>
        <begin position="5"/>
        <end position="235"/>
    </location>
</feature>
<evidence type="ECO:0000256" key="1">
    <source>
        <dbReference type="ARBA" id="ARBA00022448"/>
    </source>
</evidence>
<dbReference type="PROSITE" id="PS50893">
    <property type="entry name" value="ABC_TRANSPORTER_2"/>
    <property type="match status" value="1"/>
</dbReference>
<dbReference type="Pfam" id="PF08402">
    <property type="entry name" value="TOBE_2"/>
    <property type="match status" value="1"/>
</dbReference>
<dbReference type="FunFam" id="3.40.50.300:FF:000042">
    <property type="entry name" value="Maltose/maltodextrin ABC transporter, ATP-binding protein"/>
    <property type="match status" value="1"/>
</dbReference>
<dbReference type="Proteomes" id="UP000182958">
    <property type="component" value="Unassembled WGS sequence"/>
</dbReference>
<dbReference type="PROSITE" id="PS00211">
    <property type="entry name" value="ABC_TRANSPORTER_1"/>
    <property type="match status" value="1"/>
</dbReference>
<reference evidence="5" key="4">
    <citation type="submission" date="2019-04" db="EMBL/GenBank/DDBJ databases">
        <title>Evolution of Biomass-Degrading Anaerobic Consortia Revealed by Metagenomics.</title>
        <authorList>
            <person name="Peng X."/>
        </authorList>
    </citation>
    <scope>NUCLEOTIDE SEQUENCE</scope>
    <source>
        <strain evidence="5">SIG242</strain>
    </source>
</reference>
<accession>A0A1K1N3V6</accession>
<dbReference type="Gene3D" id="3.40.50.300">
    <property type="entry name" value="P-loop containing nucleotide triphosphate hydrolases"/>
    <property type="match status" value="1"/>
</dbReference>
<evidence type="ECO:0000313" key="7">
    <source>
        <dbReference type="EMBL" id="SFW29917.1"/>
    </source>
</evidence>
<dbReference type="SMART" id="SM00382">
    <property type="entry name" value="AAA"/>
    <property type="match status" value="1"/>
</dbReference>
<keyword evidence="1" id="KW-0813">Transport</keyword>
<dbReference type="EMBL" id="SVCA01000005">
    <property type="protein sequence ID" value="MBE6085222.1"/>
    <property type="molecule type" value="Genomic_DNA"/>
</dbReference>
<name>A0A1K1N3V6_SELRU</name>
<organism evidence="7 8">
    <name type="scientific">Selenomonas ruminantium</name>
    <dbReference type="NCBI Taxonomy" id="971"/>
    <lineage>
        <taxon>Bacteria</taxon>
        <taxon>Bacillati</taxon>
        <taxon>Bacillota</taxon>
        <taxon>Negativicutes</taxon>
        <taxon>Selenomonadales</taxon>
        <taxon>Selenomonadaceae</taxon>
        <taxon>Selenomonas</taxon>
    </lineage>
</organism>
<dbReference type="EMBL" id="FNQG01000006">
    <property type="protein sequence ID" value="SEA01550.1"/>
    <property type="molecule type" value="Genomic_DNA"/>
</dbReference>
<dbReference type="AlphaFoldDB" id="A0A1K1N3V6"/>
<dbReference type="InterPro" id="IPR027417">
    <property type="entry name" value="P-loop_NTPase"/>
</dbReference>
<evidence type="ECO:0000313" key="5">
    <source>
        <dbReference type="EMBL" id="MBE6085222.1"/>
    </source>
</evidence>
<dbReference type="InterPro" id="IPR008995">
    <property type="entry name" value="Mo/tungstate-bd_C_term_dom"/>
</dbReference>
<dbReference type="OrthoDB" id="9802264at2"/>
<dbReference type="PANTHER" id="PTHR42781:SF4">
    <property type="entry name" value="SPERMIDINE_PUTRESCINE IMPORT ATP-BINDING PROTEIN POTA"/>
    <property type="match status" value="1"/>
</dbReference>
<dbReference type="Proteomes" id="UP000772151">
    <property type="component" value="Unassembled WGS sequence"/>
</dbReference>
<dbReference type="Gene3D" id="2.40.50.100">
    <property type="match status" value="1"/>
</dbReference>
<dbReference type="InterPro" id="IPR013611">
    <property type="entry name" value="Transp-assoc_OB_typ2"/>
</dbReference>
<dbReference type="SUPFAM" id="SSF52540">
    <property type="entry name" value="P-loop containing nucleoside triphosphate hydrolases"/>
    <property type="match status" value="1"/>
</dbReference>
<dbReference type="EMBL" id="FPJA01000005">
    <property type="protein sequence ID" value="SFW29917.1"/>
    <property type="molecule type" value="Genomic_DNA"/>
</dbReference>
<reference evidence="8" key="3">
    <citation type="submission" date="2016-11" db="EMBL/GenBank/DDBJ databases">
        <authorList>
            <person name="Varghese N."/>
            <person name="Submissions S."/>
        </authorList>
    </citation>
    <scope>NUCLEOTIDE SEQUENCE [LARGE SCALE GENOMIC DNA]</scope>
    <source>
        <strain evidence="8">C3</strain>
    </source>
</reference>
<keyword evidence="8" id="KW-1185">Reference proteome</keyword>
<proteinExistence type="predicted"/>
<dbReference type="PANTHER" id="PTHR42781">
    <property type="entry name" value="SPERMIDINE/PUTRESCINE IMPORT ATP-BINDING PROTEIN POTA"/>
    <property type="match status" value="1"/>
</dbReference>
<dbReference type="InterPro" id="IPR050093">
    <property type="entry name" value="ABC_SmlMolc_Importer"/>
</dbReference>
<dbReference type="RefSeq" id="WP_026759409.1">
    <property type="nucleotide sequence ID" value="NZ_FNQG01000006.1"/>
</dbReference>
<reference evidence="6 9" key="1">
    <citation type="submission" date="2016-10" db="EMBL/GenBank/DDBJ databases">
        <authorList>
            <person name="de Groot N.N."/>
        </authorList>
    </citation>
    <scope>NUCLEOTIDE SEQUENCE [LARGE SCALE GENOMIC DNA]</scope>
    <source>
        <strain evidence="6 9">DSM 2872</strain>
    </source>
</reference>
<dbReference type="SUPFAM" id="SSF50331">
    <property type="entry name" value="MOP-like"/>
    <property type="match status" value="1"/>
</dbReference>